<dbReference type="RefSeq" id="WP_068347329.1">
    <property type="nucleotide sequence ID" value="NZ_JFHK01000007.1"/>
</dbReference>
<keyword evidence="5 6" id="KW-0472">Membrane</keyword>
<dbReference type="PATRIC" id="fig|1453497.3.peg.1947"/>
<feature type="transmembrane region" description="Helical" evidence="6">
    <location>
        <begin position="14"/>
        <end position="32"/>
    </location>
</feature>
<feature type="transmembrane region" description="Helical" evidence="6">
    <location>
        <begin position="38"/>
        <end position="59"/>
    </location>
</feature>
<evidence type="ECO:0000313" key="7">
    <source>
        <dbReference type="EMBL" id="OAA30713.1"/>
    </source>
</evidence>
<dbReference type="Proteomes" id="UP000077339">
    <property type="component" value="Unassembled WGS sequence"/>
</dbReference>
<gene>
    <name evidence="7" type="ORF">AT15_09820</name>
</gene>
<dbReference type="GO" id="GO:0005886">
    <property type="term" value="C:plasma membrane"/>
    <property type="evidence" value="ECO:0007669"/>
    <property type="project" value="UniProtKB-SubCell"/>
</dbReference>
<dbReference type="NCBIfam" id="TIGR00374">
    <property type="entry name" value="flippase-like domain"/>
    <property type="match status" value="1"/>
</dbReference>
<dbReference type="InterPro" id="IPR022791">
    <property type="entry name" value="L-PG_synthase/AglD"/>
</dbReference>
<dbReference type="AlphaFoldDB" id="A0A176K1G1"/>
<dbReference type="STRING" id="1453497.AT15_09820"/>
<evidence type="ECO:0000256" key="2">
    <source>
        <dbReference type="ARBA" id="ARBA00022475"/>
    </source>
</evidence>
<dbReference type="OrthoDB" id="9810654at2"/>
<evidence type="ECO:0000313" key="8">
    <source>
        <dbReference type="Proteomes" id="UP000077339"/>
    </source>
</evidence>
<keyword evidence="3 6" id="KW-0812">Transmembrane</keyword>
<feature type="transmembrane region" description="Helical" evidence="6">
    <location>
        <begin position="318"/>
        <end position="344"/>
    </location>
</feature>
<dbReference type="EMBL" id="JFHK01000007">
    <property type="protein sequence ID" value="OAA30713.1"/>
    <property type="molecule type" value="Genomic_DNA"/>
</dbReference>
<name>A0A176K1G1_9BACT</name>
<keyword evidence="4 6" id="KW-1133">Transmembrane helix</keyword>
<proteinExistence type="predicted"/>
<accession>A0A176K1G1</accession>
<protein>
    <recommendedName>
        <fullName evidence="9">Lysylphosphatidylglycerol synthetase</fullName>
    </recommendedName>
</protein>
<feature type="transmembrane region" description="Helical" evidence="6">
    <location>
        <begin position="238"/>
        <end position="265"/>
    </location>
</feature>
<evidence type="ECO:0000256" key="6">
    <source>
        <dbReference type="SAM" id="Phobius"/>
    </source>
</evidence>
<keyword evidence="2" id="KW-1003">Cell membrane</keyword>
<dbReference type="PANTHER" id="PTHR37693">
    <property type="entry name" value="PHOSPHATIDYLGLYCEROL LYSYLTRANSFERASE"/>
    <property type="match status" value="1"/>
</dbReference>
<evidence type="ECO:0000256" key="1">
    <source>
        <dbReference type="ARBA" id="ARBA00004651"/>
    </source>
</evidence>
<evidence type="ECO:0000256" key="4">
    <source>
        <dbReference type="ARBA" id="ARBA00022989"/>
    </source>
</evidence>
<evidence type="ECO:0008006" key="9">
    <source>
        <dbReference type="Google" id="ProtNLM"/>
    </source>
</evidence>
<evidence type="ECO:0000256" key="3">
    <source>
        <dbReference type="ARBA" id="ARBA00022692"/>
    </source>
</evidence>
<dbReference type="Pfam" id="PF03706">
    <property type="entry name" value="LPG_synthase_TM"/>
    <property type="match status" value="1"/>
</dbReference>
<organism evidence="7 8">
    <name type="scientific">Kosmotoga arenicorallina S304</name>
    <dbReference type="NCBI Taxonomy" id="1453497"/>
    <lineage>
        <taxon>Bacteria</taxon>
        <taxon>Thermotogati</taxon>
        <taxon>Thermotogota</taxon>
        <taxon>Thermotogae</taxon>
        <taxon>Kosmotogales</taxon>
        <taxon>Kosmotogaceae</taxon>
        <taxon>Kosmotoga</taxon>
    </lineage>
</organism>
<sequence length="355" mass="40429">MAENQKQSFSYKKALYALIISFVVILAILALLGEDTDFSLIFKMSPLWIGGVILIYMLAQSINALRTKLLLKSYGIKLPYREAFVDILLMQFFNNLTPFAAGGQPYQIYDLSKRGIETTTAAAVVISRYVVNNVAILILALIFLPKYWKAFLKIPGIGIFAFIGAFLTIALLIFLVTLSYSRKMLMKFLDALLKPRFLRRLIAKFLECKPEEVRDHLVKKFEEFNYYMKLIWKKGPHYMLVDIGLSILFSLTFKFIIYFILIGFFDASNNPLNVPFVEIWGVQELLFLVAYYVPTPGASGALELGLFYMLGGTLPRGIISLAVALWRLLTYHFMIVLGTLVFLVRQRNLAKEKGA</sequence>
<keyword evidence="8" id="KW-1185">Reference proteome</keyword>
<comment type="subcellular location">
    <subcellularLocation>
        <location evidence="1">Cell membrane</location>
        <topology evidence="1">Multi-pass membrane protein</topology>
    </subcellularLocation>
</comment>
<feature type="transmembrane region" description="Helical" evidence="6">
    <location>
        <begin position="121"/>
        <end position="144"/>
    </location>
</feature>
<comment type="caution">
    <text evidence="7">The sequence shown here is derived from an EMBL/GenBank/DDBJ whole genome shotgun (WGS) entry which is preliminary data.</text>
</comment>
<evidence type="ECO:0000256" key="5">
    <source>
        <dbReference type="ARBA" id="ARBA00023136"/>
    </source>
</evidence>
<feature type="transmembrane region" description="Helical" evidence="6">
    <location>
        <begin position="156"/>
        <end position="178"/>
    </location>
</feature>
<dbReference type="PANTHER" id="PTHR37693:SF1">
    <property type="entry name" value="INTEGRAL MEMBRANE PROTEIN"/>
    <property type="match status" value="1"/>
</dbReference>
<reference evidence="7 8" key="1">
    <citation type="submission" date="2014-02" db="EMBL/GenBank/DDBJ databases">
        <title>Kosmotoga genome sequencing.</title>
        <authorList>
            <person name="Pollo S.M."/>
            <person name="Charchuk R."/>
            <person name="Nesbo C.L."/>
        </authorList>
    </citation>
    <scope>NUCLEOTIDE SEQUENCE [LARGE SCALE GENOMIC DNA]</scope>
    <source>
        <strain evidence="7 8">S304</strain>
    </source>
</reference>